<reference evidence="1" key="2">
    <citation type="submission" date="2020-05" db="EMBL/GenBank/DDBJ databases">
        <authorList>
            <person name="Kim H.-S."/>
            <person name="Proctor R.H."/>
            <person name="Brown D.W."/>
        </authorList>
    </citation>
    <scope>NUCLEOTIDE SEQUENCE</scope>
    <source>
        <strain evidence="1">NRRL 20472</strain>
    </source>
</reference>
<dbReference type="AlphaFoldDB" id="A0A8H4X4W2"/>
<reference evidence="1" key="1">
    <citation type="journal article" date="2020" name="BMC Genomics">
        <title>Correction to: Identification and distribution of gene clusters required for synthesis of sphingolipid metabolism inhibitors in diverse species of the filamentous fungus Fusarium.</title>
        <authorList>
            <person name="Kim H.S."/>
            <person name="Lohmar J.M."/>
            <person name="Busman M."/>
            <person name="Brown D.W."/>
            <person name="Naumann T.A."/>
            <person name="Divon H.H."/>
            <person name="Lysoe E."/>
            <person name="Uhlig S."/>
            <person name="Proctor R.H."/>
        </authorList>
    </citation>
    <scope>NUCLEOTIDE SEQUENCE</scope>
    <source>
        <strain evidence="1">NRRL 20472</strain>
    </source>
</reference>
<organism evidence="1 2">
    <name type="scientific">Fusarium sarcochroum</name>
    <dbReference type="NCBI Taxonomy" id="1208366"/>
    <lineage>
        <taxon>Eukaryota</taxon>
        <taxon>Fungi</taxon>
        <taxon>Dikarya</taxon>
        <taxon>Ascomycota</taxon>
        <taxon>Pezizomycotina</taxon>
        <taxon>Sordariomycetes</taxon>
        <taxon>Hypocreomycetidae</taxon>
        <taxon>Hypocreales</taxon>
        <taxon>Nectriaceae</taxon>
        <taxon>Fusarium</taxon>
        <taxon>Fusarium lateritium species complex</taxon>
    </lineage>
</organism>
<comment type="caution">
    <text evidence="1">The sequence shown here is derived from an EMBL/GenBank/DDBJ whole genome shotgun (WGS) entry which is preliminary data.</text>
</comment>
<evidence type="ECO:0000313" key="1">
    <source>
        <dbReference type="EMBL" id="KAF4961968.1"/>
    </source>
</evidence>
<proteinExistence type="predicted"/>
<name>A0A8H4X4W2_9HYPO</name>
<evidence type="ECO:0000313" key="2">
    <source>
        <dbReference type="Proteomes" id="UP000622797"/>
    </source>
</evidence>
<keyword evidence="2" id="KW-1185">Reference proteome</keyword>
<sequence length="183" mass="20393">MAKKASIQIQENRVRFEWNRLGYSLQRASHDTLSRFCTCLQIIGLGVLGPSRSKEQVLALDEHACLLIFTELDNGVQGKPLDFALADHVIALCRALLEELGGDKDHLQHRQHAAYSPKENLCILGAVIGAAGNHDLRSYKAESLHSALSQSISFAARTLTIREVRYLHYICLKVSERTCQEAP</sequence>
<accession>A0A8H4X4W2</accession>
<protein>
    <submittedName>
        <fullName evidence="1">Uncharacterized protein</fullName>
    </submittedName>
</protein>
<gene>
    <name evidence="1" type="ORF">FSARC_9923</name>
</gene>
<dbReference type="Proteomes" id="UP000622797">
    <property type="component" value="Unassembled WGS sequence"/>
</dbReference>
<dbReference type="EMBL" id="JABEXW010000583">
    <property type="protein sequence ID" value="KAF4961968.1"/>
    <property type="molecule type" value="Genomic_DNA"/>
</dbReference>